<feature type="transmembrane region" description="Helical" evidence="7">
    <location>
        <begin position="296"/>
        <end position="318"/>
    </location>
</feature>
<dbReference type="Proteomes" id="UP001597114">
    <property type="component" value="Unassembled WGS sequence"/>
</dbReference>
<dbReference type="InterPro" id="IPR003439">
    <property type="entry name" value="ABC_transporter-like_ATP-bd"/>
</dbReference>
<dbReference type="GO" id="GO:0005524">
    <property type="term" value="F:ATP binding"/>
    <property type="evidence" value="ECO:0007669"/>
    <property type="project" value="UniProtKB-KW"/>
</dbReference>
<keyword evidence="4 10" id="KW-0067">ATP-binding</keyword>
<dbReference type="InterPro" id="IPR011527">
    <property type="entry name" value="ABC1_TM_dom"/>
</dbReference>
<dbReference type="PROSITE" id="PS50929">
    <property type="entry name" value="ABC_TM1F"/>
    <property type="match status" value="1"/>
</dbReference>
<dbReference type="SMART" id="SM00382">
    <property type="entry name" value="AAA"/>
    <property type="match status" value="1"/>
</dbReference>
<dbReference type="InterPro" id="IPR036640">
    <property type="entry name" value="ABC1_TM_sf"/>
</dbReference>
<name>A0ABW4F9T2_9PSEU</name>
<evidence type="ECO:0000259" key="8">
    <source>
        <dbReference type="PROSITE" id="PS50893"/>
    </source>
</evidence>
<gene>
    <name evidence="10" type="ORF">ACFSJD_41195</name>
</gene>
<keyword evidence="11" id="KW-1185">Reference proteome</keyword>
<feature type="transmembrane region" description="Helical" evidence="7">
    <location>
        <begin position="65"/>
        <end position="90"/>
    </location>
</feature>
<evidence type="ECO:0000313" key="11">
    <source>
        <dbReference type="Proteomes" id="UP001597114"/>
    </source>
</evidence>
<dbReference type="SUPFAM" id="SSF90123">
    <property type="entry name" value="ABC transporter transmembrane region"/>
    <property type="match status" value="1"/>
</dbReference>
<dbReference type="EMBL" id="JBHUCO010000072">
    <property type="protein sequence ID" value="MFD1523961.1"/>
    <property type="molecule type" value="Genomic_DNA"/>
</dbReference>
<dbReference type="InterPro" id="IPR039421">
    <property type="entry name" value="Type_1_exporter"/>
</dbReference>
<dbReference type="PROSITE" id="PS50893">
    <property type="entry name" value="ABC_TRANSPORTER_2"/>
    <property type="match status" value="1"/>
</dbReference>
<dbReference type="Gene3D" id="3.40.50.300">
    <property type="entry name" value="P-loop containing nucleotide triphosphate hydrolases"/>
    <property type="match status" value="1"/>
</dbReference>
<comment type="caution">
    <text evidence="10">The sequence shown here is derived from an EMBL/GenBank/DDBJ whole genome shotgun (WGS) entry which is preliminary data.</text>
</comment>
<dbReference type="PROSITE" id="PS00211">
    <property type="entry name" value="ABC_TRANSPORTER_1"/>
    <property type="match status" value="1"/>
</dbReference>
<dbReference type="Gene3D" id="1.20.1560.10">
    <property type="entry name" value="ABC transporter type 1, transmembrane domain"/>
    <property type="match status" value="1"/>
</dbReference>
<evidence type="ECO:0000256" key="6">
    <source>
        <dbReference type="ARBA" id="ARBA00023136"/>
    </source>
</evidence>
<organism evidence="10 11">
    <name type="scientific">Pseudonocardia yunnanensis</name>
    <dbReference type="NCBI Taxonomy" id="58107"/>
    <lineage>
        <taxon>Bacteria</taxon>
        <taxon>Bacillati</taxon>
        <taxon>Actinomycetota</taxon>
        <taxon>Actinomycetes</taxon>
        <taxon>Pseudonocardiales</taxon>
        <taxon>Pseudonocardiaceae</taxon>
        <taxon>Pseudonocardia</taxon>
    </lineage>
</organism>
<dbReference type="PANTHER" id="PTHR43394">
    <property type="entry name" value="ATP-DEPENDENT PERMEASE MDL1, MITOCHONDRIAL"/>
    <property type="match status" value="1"/>
</dbReference>
<evidence type="ECO:0000256" key="1">
    <source>
        <dbReference type="ARBA" id="ARBA00004651"/>
    </source>
</evidence>
<feature type="transmembrane region" description="Helical" evidence="7">
    <location>
        <begin position="187"/>
        <end position="217"/>
    </location>
</feature>
<sequence>MTGERVGDKPGPAPLIGVDDIGTPSWAQGYESVAKAGLPAVARAAPRTAVLAARWAWQTSRPLTIATAVLELLAGVITAFGLLATANVFSRLLEQGPTPERVLAALPALAVVVAAAAARGLLDAAVAGVSGALVPRVEQRAQDMLHTAVIGVELAAFDDPDFAELVERATTQGPDRVRAVVRDTGDLLASLVSVTAAVVTAGLLHPLLAPVVLLAALPRGWASIRTARLMFSNFVRTNSHRRRLGVTSGLITGRDEAAEVRAFTTQEVLLREHRRISDEITRDAVSLERDRTLVQLVGRTLAGVGTAAAYLVLAFLIYAGSLELALAGAAALAMRTAAQAATTTIFQANRLYEATFYLDLYRSALTDAASRRRLPPVAELHGDPEVITLAGASFRYPGQDEYALADVDVTMRRGEVIALVGENGSGKSTLAKLITGLYLPTTGSVTWDGVDTATVDARALHARVAVVLQDPVHWPMTAENNVRIGRLERADPGSEQLGAAARLSGTDTVVADLPNGWATVLSRMFQTGRDLSGGQWQRLSVARGLYRDAPVVVADEPTAALDARAEHAVFGTLHGRSGAGAQRITVLVTHRLANVRHADQILVLEQGRLIEHGRHEQLMAHGGTYHELFTLQARAYTESAGEPDTVPA</sequence>
<dbReference type="InterPro" id="IPR003593">
    <property type="entry name" value="AAA+_ATPase"/>
</dbReference>
<keyword evidence="5 7" id="KW-1133">Transmembrane helix</keyword>
<accession>A0ABW4F9T2</accession>
<feature type="domain" description="ABC transmembrane type-1" evidence="9">
    <location>
        <begin position="65"/>
        <end position="353"/>
    </location>
</feature>
<evidence type="ECO:0000313" key="10">
    <source>
        <dbReference type="EMBL" id="MFD1523961.1"/>
    </source>
</evidence>
<dbReference type="RefSeq" id="WP_344726744.1">
    <property type="nucleotide sequence ID" value="NZ_BAAAUS010000039.1"/>
</dbReference>
<keyword evidence="3" id="KW-0547">Nucleotide-binding</keyword>
<dbReference type="SUPFAM" id="SSF52540">
    <property type="entry name" value="P-loop containing nucleoside triphosphate hydrolases"/>
    <property type="match status" value="1"/>
</dbReference>
<keyword evidence="2 7" id="KW-0812">Transmembrane</keyword>
<feature type="domain" description="ABC transporter" evidence="8">
    <location>
        <begin position="387"/>
        <end position="631"/>
    </location>
</feature>
<dbReference type="Pfam" id="PF00005">
    <property type="entry name" value="ABC_tran"/>
    <property type="match status" value="1"/>
</dbReference>
<evidence type="ECO:0000256" key="2">
    <source>
        <dbReference type="ARBA" id="ARBA00022692"/>
    </source>
</evidence>
<evidence type="ECO:0000256" key="7">
    <source>
        <dbReference type="SAM" id="Phobius"/>
    </source>
</evidence>
<evidence type="ECO:0000256" key="4">
    <source>
        <dbReference type="ARBA" id="ARBA00022840"/>
    </source>
</evidence>
<evidence type="ECO:0000256" key="5">
    <source>
        <dbReference type="ARBA" id="ARBA00022989"/>
    </source>
</evidence>
<dbReference type="PANTHER" id="PTHR43394:SF1">
    <property type="entry name" value="ATP-BINDING CASSETTE SUB-FAMILY B MEMBER 10, MITOCHONDRIAL"/>
    <property type="match status" value="1"/>
</dbReference>
<dbReference type="InterPro" id="IPR027417">
    <property type="entry name" value="P-loop_NTPase"/>
</dbReference>
<reference evidence="11" key="1">
    <citation type="journal article" date="2019" name="Int. J. Syst. Evol. Microbiol.">
        <title>The Global Catalogue of Microorganisms (GCM) 10K type strain sequencing project: providing services to taxonomists for standard genome sequencing and annotation.</title>
        <authorList>
            <consortium name="The Broad Institute Genomics Platform"/>
            <consortium name="The Broad Institute Genome Sequencing Center for Infectious Disease"/>
            <person name="Wu L."/>
            <person name="Ma J."/>
        </authorList>
    </citation>
    <scope>NUCLEOTIDE SEQUENCE [LARGE SCALE GENOMIC DNA]</scope>
    <source>
        <strain evidence="11">CCM 7043</strain>
    </source>
</reference>
<comment type="subcellular location">
    <subcellularLocation>
        <location evidence="1">Cell membrane</location>
        <topology evidence="1">Multi-pass membrane protein</topology>
    </subcellularLocation>
</comment>
<keyword evidence="6 7" id="KW-0472">Membrane</keyword>
<evidence type="ECO:0000259" key="9">
    <source>
        <dbReference type="PROSITE" id="PS50929"/>
    </source>
</evidence>
<evidence type="ECO:0000256" key="3">
    <source>
        <dbReference type="ARBA" id="ARBA00022741"/>
    </source>
</evidence>
<feature type="transmembrane region" description="Helical" evidence="7">
    <location>
        <begin position="102"/>
        <end position="122"/>
    </location>
</feature>
<protein>
    <submittedName>
        <fullName evidence="10">ABC transporter ATP-binding protein</fullName>
    </submittedName>
</protein>
<dbReference type="InterPro" id="IPR017871">
    <property type="entry name" value="ABC_transporter-like_CS"/>
</dbReference>
<proteinExistence type="predicted"/>